<feature type="domain" description="Ig-like" evidence="2">
    <location>
        <begin position="18"/>
        <end position="79"/>
    </location>
</feature>
<dbReference type="PROSITE" id="PS50835">
    <property type="entry name" value="IG_LIKE"/>
    <property type="match status" value="1"/>
</dbReference>
<organism evidence="3 4">
    <name type="scientific">Molorchus minor</name>
    <dbReference type="NCBI Taxonomy" id="1323400"/>
    <lineage>
        <taxon>Eukaryota</taxon>
        <taxon>Metazoa</taxon>
        <taxon>Ecdysozoa</taxon>
        <taxon>Arthropoda</taxon>
        <taxon>Hexapoda</taxon>
        <taxon>Insecta</taxon>
        <taxon>Pterygota</taxon>
        <taxon>Neoptera</taxon>
        <taxon>Endopterygota</taxon>
        <taxon>Coleoptera</taxon>
        <taxon>Polyphaga</taxon>
        <taxon>Cucujiformia</taxon>
        <taxon>Chrysomeloidea</taxon>
        <taxon>Cerambycidae</taxon>
        <taxon>Lamiinae</taxon>
        <taxon>Monochamini</taxon>
        <taxon>Molorchus</taxon>
    </lineage>
</organism>
<dbReference type="Pfam" id="PF08205">
    <property type="entry name" value="C2-set_2"/>
    <property type="match status" value="1"/>
</dbReference>
<keyword evidence="1" id="KW-1015">Disulfide bond</keyword>
<dbReference type="InterPro" id="IPR013162">
    <property type="entry name" value="CD80_C2-set"/>
</dbReference>
<name>A0ABQ9JD03_9CUCU</name>
<sequence>MVVTVSDSSFIAPPRENPRIEGLTASYKEGDTLLAKCISDLADPAPILTWYINGQPAIEYSLRRLMRKRDVQFTRSFWK</sequence>
<dbReference type="InterPro" id="IPR007110">
    <property type="entry name" value="Ig-like_dom"/>
</dbReference>
<dbReference type="Gene3D" id="2.60.40.10">
    <property type="entry name" value="Immunoglobulins"/>
    <property type="match status" value="1"/>
</dbReference>
<keyword evidence="4" id="KW-1185">Reference proteome</keyword>
<protein>
    <recommendedName>
        <fullName evidence="2">Ig-like domain-containing protein</fullName>
    </recommendedName>
</protein>
<dbReference type="Proteomes" id="UP001162164">
    <property type="component" value="Unassembled WGS sequence"/>
</dbReference>
<gene>
    <name evidence="3" type="ORF">NQ317_015334</name>
</gene>
<evidence type="ECO:0000259" key="2">
    <source>
        <dbReference type="PROSITE" id="PS50835"/>
    </source>
</evidence>
<evidence type="ECO:0000313" key="3">
    <source>
        <dbReference type="EMBL" id="KAJ8975779.1"/>
    </source>
</evidence>
<evidence type="ECO:0000256" key="1">
    <source>
        <dbReference type="ARBA" id="ARBA00023157"/>
    </source>
</evidence>
<comment type="caution">
    <text evidence="3">The sequence shown here is derived from an EMBL/GenBank/DDBJ whole genome shotgun (WGS) entry which is preliminary data.</text>
</comment>
<reference evidence="3" key="1">
    <citation type="journal article" date="2023" name="Insect Mol. Biol.">
        <title>Genome sequencing provides insights into the evolution of gene families encoding plant cell wall-degrading enzymes in longhorned beetles.</title>
        <authorList>
            <person name="Shin N.R."/>
            <person name="Okamura Y."/>
            <person name="Kirsch R."/>
            <person name="Pauchet Y."/>
        </authorList>
    </citation>
    <scope>NUCLEOTIDE SEQUENCE</scope>
    <source>
        <strain evidence="3">MMC_N1</strain>
    </source>
</reference>
<proteinExistence type="predicted"/>
<accession>A0ABQ9JD03</accession>
<evidence type="ECO:0000313" key="4">
    <source>
        <dbReference type="Proteomes" id="UP001162164"/>
    </source>
</evidence>
<dbReference type="EMBL" id="JAPWTJ010000767">
    <property type="protein sequence ID" value="KAJ8975779.1"/>
    <property type="molecule type" value="Genomic_DNA"/>
</dbReference>
<dbReference type="InterPro" id="IPR013783">
    <property type="entry name" value="Ig-like_fold"/>
</dbReference>